<reference evidence="1" key="1">
    <citation type="submission" date="2021-06" db="EMBL/GenBank/DDBJ databases">
        <authorList>
            <person name="Kallberg Y."/>
            <person name="Tangrot J."/>
            <person name="Rosling A."/>
        </authorList>
    </citation>
    <scope>NUCLEOTIDE SEQUENCE</scope>
    <source>
        <strain evidence="1">IN212</strain>
    </source>
</reference>
<dbReference type="AlphaFoldDB" id="A0A9N8ZYU6"/>
<feature type="non-terminal residue" evidence="1">
    <location>
        <position position="1"/>
    </location>
</feature>
<comment type="caution">
    <text evidence="1">The sequence shown here is derived from an EMBL/GenBank/DDBJ whole genome shotgun (WGS) entry which is preliminary data.</text>
</comment>
<dbReference type="EMBL" id="CAJVPZ010002406">
    <property type="protein sequence ID" value="CAG8512113.1"/>
    <property type="molecule type" value="Genomic_DNA"/>
</dbReference>
<organism evidence="1 2">
    <name type="scientific">Racocetra fulgida</name>
    <dbReference type="NCBI Taxonomy" id="60492"/>
    <lineage>
        <taxon>Eukaryota</taxon>
        <taxon>Fungi</taxon>
        <taxon>Fungi incertae sedis</taxon>
        <taxon>Mucoromycota</taxon>
        <taxon>Glomeromycotina</taxon>
        <taxon>Glomeromycetes</taxon>
        <taxon>Diversisporales</taxon>
        <taxon>Gigasporaceae</taxon>
        <taxon>Racocetra</taxon>
    </lineage>
</organism>
<evidence type="ECO:0000313" key="2">
    <source>
        <dbReference type="Proteomes" id="UP000789396"/>
    </source>
</evidence>
<proteinExistence type="predicted"/>
<evidence type="ECO:0000313" key="1">
    <source>
        <dbReference type="EMBL" id="CAG8512113.1"/>
    </source>
</evidence>
<protein>
    <submittedName>
        <fullName evidence="1">1960_t:CDS:1</fullName>
    </submittedName>
</protein>
<gene>
    <name evidence="1" type="ORF">RFULGI_LOCUS2947</name>
</gene>
<keyword evidence="2" id="KW-1185">Reference proteome</keyword>
<dbReference type="Proteomes" id="UP000789396">
    <property type="component" value="Unassembled WGS sequence"/>
</dbReference>
<sequence length="52" mass="6412">QKLKLERNDKTEMKVHKELSTEYQMMKRLDIRRYVVIKTRNSTKMDKKLITN</sequence>
<accession>A0A9N8ZYU6</accession>
<name>A0A9N8ZYU6_9GLOM</name>